<evidence type="ECO:0000313" key="2">
    <source>
        <dbReference type="EMBL" id="RHZ52019.1"/>
    </source>
</evidence>
<organism evidence="2 3">
    <name type="scientific">Diversispora epigaea</name>
    <dbReference type="NCBI Taxonomy" id="1348612"/>
    <lineage>
        <taxon>Eukaryota</taxon>
        <taxon>Fungi</taxon>
        <taxon>Fungi incertae sedis</taxon>
        <taxon>Mucoromycota</taxon>
        <taxon>Glomeromycotina</taxon>
        <taxon>Glomeromycetes</taxon>
        <taxon>Diversisporales</taxon>
        <taxon>Diversisporaceae</taxon>
        <taxon>Diversispora</taxon>
    </lineage>
</organism>
<comment type="caution">
    <text evidence="2">The sequence shown here is derived from an EMBL/GenBank/DDBJ whole genome shotgun (WGS) entry which is preliminary data.</text>
</comment>
<evidence type="ECO:0000313" key="3">
    <source>
        <dbReference type="Proteomes" id="UP000266861"/>
    </source>
</evidence>
<keyword evidence="3" id="KW-1185">Reference proteome</keyword>
<gene>
    <name evidence="2" type="ORF">Glove_466g7</name>
</gene>
<evidence type="ECO:0000256" key="1">
    <source>
        <dbReference type="SAM" id="MobiDB-lite"/>
    </source>
</evidence>
<proteinExistence type="predicted"/>
<name>A0A397GP12_9GLOM</name>
<feature type="region of interest" description="Disordered" evidence="1">
    <location>
        <begin position="273"/>
        <end position="297"/>
    </location>
</feature>
<sequence length="423" mass="47663">MSILISKIETLFLEGSLEAICFATIIYLTRKGTTILPLNDIKGFSERAVNASLEKITDFERRMKVLEVLTQVCKLYICFITMEMTIYSDDFTANVISGAGTAKALQSKLGAPMADTDISLYSALKTNLISIDHSELTWRDPEANMIIADDSVLVKNLGQRQMQVFLEPRESMKCILPTSINSRCVEFSNNFNRADVSKVLRNVVHNKEWKEKESKLIKRTNHILSVLEGVWNNPAFASSEIRGTQSEGTYVTDIIVPLLRASLEDLPNAERQSMASKARKSFGPNEERSTHKTPIGKKPDVMVMTKYGGKIFELAYVESPRILCTRSKREDDSVKLWREALDGISFVVKDASGIPRYFHVDQVEIPFTKNTPWRVEPLILLLLTLRNIMIVNQSLLIQALEQANTHPPRNAQQSPTVTSPSHK</sequence>
<dbReference type="EMBL" id="PQFF01000408">
    <property type="protein sequence ID" value="RHZ52019.1"/>
    <property type="molecule type" value="Genomic_DNA"/>
</dbReference>
<dbReference type="Proteomes" id="UP000266861">
    <property type="component" value="Unassembled WGS sequence"/>
</dbReference>
<dbReference type="AlphaFoldDB" id="A0A397GP12"/>
<dbReference type="OrthoDB" id="2427867at2759"/>
<accession>A0A397GP12</accession>
<reference evidence="2 3" key="1">
    <citation type="submission" date="2018-08" db="EMBL/GenBank/DDBJ databases">
        <title>Genome and evolution of the arbuscular mycorrhizal fungus Diversispora epigaea (formerly Glomus versiforme) and its bacterial endosymbionts.</title>
        <authorList>
            <person name="Sun X."/>
            <person name="Fei Z."/>
            <person name="Harrison M."/>
        </authorList>
    </citation>
    <scope>NUCLEOTIDE SEQUENCE [LARGE SCALE GENOMIC DNA]</scope>
    <source>
        <strain evidence="2 3">IT104</strain>
    </source>
</reference>
<protein>
    <submittedName>
        <fullName evidence="2">Uncharacterized protein</fullName>
    </submittedName>
</protein>